<dbReference type="HOGENOM" id="CLU_2527959_0_0_1"/>
<proteinExistence type="predicted"/>
<protein>
    <submittedName>
        <fullName evidence="1">Uncharacterized protein</fullName>
    </submittedName>
</protein>
<gene>
    <name evidence="1" type="ORF">X797_007278</name>
</gene>
<evidence type="ECO:0000313" key="2">
    <source>
        <dbReference type="Proteomes" id="UP000030151"/>
    </source>
</evidence>
<evidence type="ECO:0000313" key="1">
    <source>
        <dbReference type="EMBL" id="EXU99472.1"/>
    </source>
</evidence>
<reference evidence="1 2" key="1">
    <citation type="submission" date="2014-02" db="EMBL/GenBank/DDBJ databases">
        <title>The genome sequence of the entomopathogenic fungus Metarhizium robertsii ARSEF 2575.</title>
        <authorList>
            <person name="Giuliano Garisto Donzelli B."/>
            <person name="Roe B.A."/>
            <person name="Macmil S.L."/>
            <person name="Krasnoff S.B."/>
            <person name="Gibson D.M."/>
        </authorList>
    </citation>
    <scope>NUCLEOTIDE SEQUENCE [LARGE SCALE GENOMIC DNA]</scope>
    <source>
        <strain evidence="1 2">ARSEF 2575</strain>
    </source>
</reference>
<sequence length="84" mass="9671">MPMHRLTTTNLWLNIASSRRDGVATRGSQGFATLGPDFSPQEWFYFNGKYRRHSSLQQYRGRSTGMVFHQPTRGWLPAKVQNSP</sequence>
<name>A0A014NCT1_9HYPO</name>
<dbReference type="EMBL" id="JELW01000018">
    <property type="protein sequence ID" value="EXU99472.1"/>
    <property type="molecule type" value="Genomic_DNA"/>
</dbReference>
<accession>A0A014NCT1</accession>
<comment type="caution">
    <text evidence="1">The sequence shown here is derived from an EMBL/GenBank/DDBJ whole genome shotgun (WGS) entry which is preliminary data.</text>
</comment>
<dbReference type="AlphaFoldDB" id="A0A014NCT1"/>
<dbReference type="Proteomes" id="UP000030151">
    <property type="component" value="Unassembled WGS sequence"/>
</dbReference>
<organism evidence="1 2">
    <name type="scientific">Metarhizium robertsii</name>
    <dbReference type="NCBI Taxonomy" id="568076"/>
    <lineage>
        <taxon>Eukaryota</taxon>
        <taxon>Fungi</taxon>
        <taxon>Dikarya</taxon>
        <taxon>Ascomycota</taxon>
        <taxon>Pezizomycotina</taxon>
        <taxon>Sordariomycetes</taxon>
        <taxon>Hypocreomycetidae</taxon>
        <taxon>Hypocreales</taxon>
        <taxon>Clavicipitaceae</taxon>
        <taxon>Metarhizium</taxon>
    </lineage>
</organism>